<name>A0A3R8R962_9FIRM</name>
<reference evidence="3" key="1">
    <citation type="submission" date="2018-10" db="EMBL/GenBank/DDBJ databases">
        <title>Schaedlerella arabinophila gen. nov. sp. nov., isolated from the mouse intestinal tract and comparative analysis with the genome of the closely related altered Schaedler flora strain ASF502.</title>
        <authorList>
            <person name="Miyake S."/>
            <person name="Soh M."/>
            <person name="Seedorf H."/>
        </authorList>
    </citation>
    <scope>NUCLEOTIDE SEQUENCE [LARGE SCALE GENOMIC DNA]</scope>
    <source>
        <strain evidence="3">DSM 106076</strain>
    </source>
</reference>
<accession>A0A3R8R962</accession>
<dbReference type="Pfam" id="PF03235">
    <property type="entry name" value="GmrSD_N"/>
    <property type="match status" value="1"/>
</dbReference>
<dbReference type="AlphaFoldDB" id="A0A3R8R962"/>
<dbReference type="EMBL" id="RHJS01000002">
    <property type="protein sequence ID" value="RRK34762.1"/>
    <property type="molecule type" value="Genomic_DNA"/>
</dbReference>
<feature type="domain" description="GmrSD restriction endonucleases N-terminal" evidence="2">
    <location>
        <begin position="133"/>
        <end position="282"/>
    </location>
</feature>
<dbReference type="InterPro" id="IPR004919">
    <property type="entry name" value="GmrSD_N"/>
</dbReference>
<evidence type="ECO:0000256" key="1">
    <source>
        <dbReference type="SAM" id="Coils"/>
    </source>
</evidence>
<gene>
    <name evidence="3" type="ORF">EBB54_28050</name>
</gene>
<proteinExistence type="predicted"/>
<dbReference type="PANTHER" id="PTHR39639:SF1">
    <property type="entry name" value="DUF262 DOMAIN-CONTAINING PROTEIN"/>
    <property type="match status" value="1"/>
</dbReference>
<organism evidence="3 4">
    <name type="scientific">Schaedlerella arabinosiphila</name>
    <dbReference type="NCBI Taxonomy" id="2044587"/>
    <lineage>
        <taxon>Bacteria</taxon>
        <taxon>Bacillati</taxon>
        <taxon>Bacillota</taxon>
        <taxon>Clostridia</taxon>
        <taxon>Lachnospirales</taxon>
        <taxon>Lachnospiraceae</taxon>
        <taxon>Schaedlerella</taxon>
    </lineage>
</organism>
<comment type="caution">
    <text evidence="3">The sequence shown here is derived from an EMBL/GenBank/DDBJ whole genome shotgun (WGS) entry which is preliminary data.</text>
</comment>
<evidence type="ECO:0000313" key="4">
    <source>
        <dbReference type="Proteomes" id="UP000274920"/>
    </source>
</evidence>
<feature type="coiled-coil region" evidence="1">
    <location>
        <begin position="1"/>
        <end position="28"/>
    </location>
</feature>
<keyword evidence="4" id="KW-1185">Reference proteome</keyword>
<evidence type="ECO:0000313" key="3">
    <source>
        <dbReference type="EMBL" id="RRK34762.1"/>
    </source>
</evidence>
<dbReference type="RefSeq" id="WP_125129879.1">
    <property type="nucleotide sequence ID" value="NZ_RHJS01000002.1"/>
</dbReference>
<dbReference type="Proteomes" id="UP000274920">
    <property type="component" value="Unassembled WGS sequence"/>
</dbReference>
<keyword evidence="1" id="KW-0175">Coiled coil</keyword>
<evidence type="ECO:0000259" key="2">
    <source>
        <dbReference type="Pfam" id="PF03235"/>
    </source>
</evidence>
<protein>
    <submittedName>
        <fullName evidence="3">DUF262 domain-containing protein</fullName>
    </submittedName>
</protein>
<sequence>MQDKERVIEKMQISLIDIENNINTFELERADHGKEIFWKCADEAFPLEIMTDDEIKNTEILRKPENLAESDEIIKQKFSDAVFEYKMGLLINREDGFDDAEDEEGDEKTERFNPYDPKLIRVDTKTFSISQVNQMINDGEIDLSPDFQRGFVWTDITRKSRLIESLLLRIPIPVFYFAQDEEGLFQVVDGVQRLTVINSFMKNEFKLKNLEYLSECNDKWFKNGKAAKEESLDSMFVRRIQQTQLFINVIDPQTPGKVKYDIFKRINTGGKVLNNQEIRNCLACPSTRKLLRELSGSQHFQRATRGSISSTRMADDELVLRFIAFYLLDTDQSPAKEYKGGMDALLDETVEFLNQADLGLMKELRSKFFLAMDHAYYLFGDRAFRKAIYINKALFLGISRVLCRFSKEQIREKNRDEITKNLNEAIEREGELRGALSMATNNAKNIKIVYDTVSKIIGE</sequence>
<dbReference type="PANTHER" id="PTHR39639">
    <property type="entry name" value="CHROMOSOME 16, WHOLE GENOME SHOTGUN SEQUENCE"/>
    <property type="match status" value="1"/>
</dbReference>